<dbReference type="InterPro" id="IPR050121">
    <property type="entry name" value="Cytochrome_P450_monoxygenase"/>
</dbReference>
<dbReference type="GO" id="GO:0005506">
    <property type="term" value="F:iron ion binding"/>
    <property type="evidence" value="ECO:0007669"/>
    <property type="project" value="InterPro"/>
</dbReference>
<dbReference type="PRINTS" id="PR00385">
    <property type="entry name" value="P450"/>
</dbReference>
<feature type="region of interest" description="Disordered" evidence="13">
    <location>
        <begin position="301"/>
        <end position="322"/>
    </location>
</feature>
<gene>
    <name evidence="14" type="ORF">NPX13_g4615</name>
</gene>
<dbReference type="VEuPathDB" id="FungiDB:F4678DRAFT_416763"/>
<dbReference type="InterPro" id="IPR002403">
    <property type="entry name" value="Cyt_P450_E_grp-IV"/>
</dbReference>
<evidence type="ECO:0000256" key="11">
    <source>
        <dbReference type="ARBA" id="ARBA00023136"/>
    </source>
</evidence>
<reference evidence="14" key="1">
    <citation type="submission" date="2022-07" db="EMBL/GenBank/DDBJ databases">
        <title>Genome Sequence of Xylaria arbuscula.</title>
        <authorList>
            <person name="Buettner E."/>
        </authorList>
    </citation>
    <scope>NUCLEOTIDE SEQUENCE</scope>
    <source>
        <strain evidence="14">VT107</strain>
    </source>
</reference>
<organism evidence="14 15">
    <name type="scientific">Xylaria arbuscula</name>
    <dbReference type="NCBI Taxonomy" id="114810"/>
    <lineage>
        <taxon>Eukaryota</taxon>
        <taxon>Fungi</taxon>
        <taxon>Dikarya</taxon>
        <taxon>Ascomycota</taxon>
        <taxon>Pezizomycotina</taxon>
        <taxon>Sordariomycetes</taxon>
        <taxon>Xylariomycetidae</taxon>
        <taxon>Xylariales</taxon>
        <taxon>Xylariaceae</taxon>
        <taxon>Xylaria</taxon>
    </lineage>
</organism>
<dbReference type="GO" id="GO:0016705">
    <property type="term" value="F:oxidoreductase activity, acting on paired donors, with incorporation or reduction of molecular oxygen"/>
    <property type="evidence" value="ECO:0007669"/>
    <property type="project" value="InterPro"/>
</dbReference>
<evidence type="ECO:0000256" key="9">
    <source>
        <dbReference type="ARBA" id="ARBA00023004"/>
    </source>
</evidence>
<evidence type="ECO:0000256" key="2">
    <source>
        <dbReference type="ARBA" id="ARBA00004370"/>
    </source>
</evidence>
<evidence type="ECO:0000256" key="7">
    <source>
        <dbReference type="ARBA" id="ARBA00022989"/>
    </source>
</evidence>
<dbReference type="PRINTS" id="PR00465">
    <property type="entry name" value="EP450IV"/>
</dbReference>
<evidence type="ECO:0000256" key="13">
    <source>
        <dbReference type="SAM" id="MobiDB-lite"/>
    </source>
</evidence>
<comment type="subcellular location">
    <subcellularLocation>
        <location evidence="2">Membrane</location>
    </subcellularLocation>
</comment>
<keyword evidence="7" id="KW-1133">Transmembrane helix</keyword>
<evidence type="ECO:0000256" key="12">
    <source>
        <dbReference type="PIRSR" id="PIRSR602403-1"/>
    </source>
</evidence>
<name>A0A9W8NGF2_9PEZI</name>
<evidence type="ECO:0000256" key="8">
    <source>
        <dbReference type="ARBA" id="ARBA00023002"/>
    </source>
</evidence>
<keyword evidence="5" id="KW-0812">Transmembrane</keyword>
<feature type="compositionally biased region" description="Basic and acidic residues" evidence="13">
    <location>
        <begin position="306"/>
        <end position="315"/>
    </location>
</feature>
<dbReference type="InterPro" id="IPR036396">
    <property type="entry name" value="Cyt_P450_sf"/>
</dbReference>
<keyword evidence="4 12" id="KW-0349">Heme</keyword>
<dbReference type="GO" id="GO:0004497">
    <property type="term" value="F:monooxygenase activity"/>
    <property type="evidence" value="ECO:0007669"/>
    <property type="project" value="UniProtKB-KW"/>
</dbReference>
<keyword evidence="15" id="KW-1185">Reference proteome</keyword>
<dbReference type="Proteomes" id="UP001148614">
    <property type="component" value="Unassembled WGS sequence"/>
</dbReference>
<dbReference type="GO" id="GO:0020037">
    <property type="term" value="F:heme binding"/>
    <property type="evidence" value="ECO:0007669"/>
    <property type="project" value="InterPro"/>
</dbReference>
<dbReference type="PANTHER" id="PTHR24305:SF112">
    <property type="entry name" value="L-ORNITHINE-N5-MONOOXYGENASE (EUROFUNG)"/>
    <property type="match status" value="1"/>
</dbReference>
<evidence type="ECO:0000256" key="3">
    <source>
        <dbReference type="ARBA" id="ARBA00010617"/>
    </source>
</evidence>
<dbReference type="InterPro" id="IPR001128">
    <property type="entry name" value="Cyt_P450"/>
</dbReference>
<keyword evidence="9 12" id="KW-0408">Iron</keyword>
<evidence type="ECO:0000256" key="6">
    <source>
        <dbReference type="ARBA" id="ARBA00022723"/>
    </source>
</evidence>
<feature type="binding site" description="axial binding residue" evidence="12">
    <location>
        <position position="1474"/>
    </location>
    <ligand>
        <name>heme</name>
        <dbReference type="ChEBI" id="CHEBI:30413"/>
    </ligand>
    <ligandPart>
        <name>Fe</name>
        <dbReference type="ChEBI" id="CHEBI:18248"/>
    </ligandPart>
</feature>
<keyword evidence="6 12" id="KW-0479">Metal-binding</keyword>
<evidence type="ECO:0000256" key="1">
    <source>
        <dbReference type="ARBA" id="ARBA00001971"/>
    </source>
</evidence>
<keyword evidence="8" id="KW-0560">Oxidoreductase</keyword>
<dbReference type="GO" id="GO:0016020">
    <property type="term" value="C:membrane"/>
    <property type="evidence" value="ECO:0007669"/>
    <property type="project" value="UniProtKB-SubCell"/>
</dbReference>
<evidence type="ECO:0000256" key="10">
    <source>
        <dbReference type="ARBA" id="ARBA00023033"/>
    </source>
</evidence>
<dbReference type="Gene3D" id="1.10.630.10">
    <property type="entry name" value="Cytochrome P450"/>
    <property type="match status" value="1"/>
</dbReference>
<evidence type="ECO:0000313" key="14">
    <source>
        <dbReference type="EMBL" id="KAJ3573681.1"/>
    </source>
</evidence>
<keyword evidence="10" id="KW-0503">Monooxygenase</keyword>
<dbReference type="Pfam" id="PF00067">
    <property type="entry name" value="p450"/>
    <property type="match status" value="1"/>
</dbReference>
<comment type="caution">
    <text evidence="14">The sequence shown here is derived from an EMBL/GenBank/DDBJ whole genome shotgun (WGS) entry which is preliminary data.</text>
</comment>
<proteinExistence type="inferred from homology"/>
<evidence type="ECO:0000256" key="5">
    <source>
        <dbReference type="ARBA" id="ARBA00022692"/>
    </source>
</evidence>
<accession>A0A9W8NGF2</accession>
<dbReference type="PANTHER" id="PTHR24305">
    <property type="entry name" value="CYTOCHROME P450"/>
    <property type="match status" value="1"/>
</dbReference>
<sequence length="1554" mass="174925">MSEDLNDTICLPMKLDAFVFNGPVCSGGEQGDEARAKIAPITQPNYTMLRVNDALIQSDILPHVDIHNTYKNEYNSRLTDLDTGTPYRHRQGVYLHWMLPRVYRSGVAATGEGNVDNVGEGLPPAEDSSAPQFHSIPSRWLVIRRLRESVPDYKTIGVNEYEAWVIESDKQRKLGDPTKPGNLPKDIDLQVEVAPFISAPLNETVNINEQAEVFIGSKTPMGQWTEPGDERSPVTVLNGGNMLFPDYQYHNSNVLSVLDNFEYNSGGDVKYMQSATADYYVIGWHTSTVQGIQPTSTFLHPSTSESLHHQRRDNNKVPAPPDLSDGMNIVQFAFGFNEKSKDGASWSKLLKSGQTVCHGAMYTVEWDQDKRPQNIPADKLCDGFQKLSPISFGTTALDSLLAYVKAQQAHETDEALKNVMIAIVNIQKYLLVDEDTVDGHDKAEDLLYNTNFDNLSGGSRYHIAGATDPTKPTGKPDPSIIDYLASLNQEQRLLDALDRCEERIRWNIFSIWWGYVSRGTKPTETDQQNTKKLLDPLVTLRDNLAAKRTNSQTKKDTVLDKPEIRDLIDSKAISVTALPNFHTQQDPTLIVGHIQSAWPYDWLDQLLVRVNTDITTWGSEGKPDVGDGIDLSKLPEGIQNTVSALIKEFIELGKDDDGDTLPAPDGIMPLYHDIEPGQTTARDDWGHTQPFFPLFLEWEAEYAHIDYTQWSLDSRVFSGQASEKVSFGIASEEPLYDRDEWNPEKTPKAKQNIRLLSGRVLILPQASFSLYAQIKQLIDQTPREELEKALGDMKPETLLADLSLLKFLSSPLSGLHDNLATLSQGTHIKPLVRYSGQKLQIIKDANDTKAGFEDNVVYYMGSETDVTPYAGLVSLSKEVQDSPFKPATHGQFKLTKLNIVDKFGQVIHALDPRWDAEPGNIRPCISEFLAPQSLPDNTPNVVEKPKPGEKGSHYVQMPPHINQWAKINSAFMAMMEDGKWVPQNEWDKPIWGWVVYNYLDKALQFFLEDGTFYQEVRVGENGAVKSEQWLPFKMTEKVERQRNQLDRLIYHAAMDKSYLESLLLMIAGAMESAAVAPDAYGEFLNSIIGRPLALINMGWSLELGTDENTNQSKVNENLPLRHLLPLPPDKKDPDYKRYQFPLKMGDEHRAYDGLVGYFKTYDPKDQKPSDYLDLSTCYTYFGTNSKIPGSELELVKIDNTNYPLLDSFYIDPITTTAAAMESKQNEMLSQRTFGAIVDPFRPIHGYTSILPIEPLKIPEWTWQDALARMTAFFHFGPLNLTRNVPDFNSKFLLTEKTDIKKDSSTIPNGIRLPQMGTADWVWLQPYSLPTQEDPEEPEPKEETCFMPLGIAGADTVPRFEDGPELQREIDALPNLAPESLQTIRLLDAVINETLRLHPPVPSGNQRVTPPEGLRIGNKFIPGNTIVQAPQYTVFRGPRAFERPLEFIPMRWTTRPDMIKDRSVFIPFGSGSYACVGKRLALIEMRRVVAEILSRYDFGPAPEHQKEAFLNGKQDTHTLVSAPLHLIFTDRAQVASPVQRRLSRTLVPDGARSEE</sequence>
<dbReference type="EMBL" id="JANPWZ010000665">
    <property type="protein sequence ID" value="KAJ3573681.1"/>
    <property type="molecule type" value="Genomic_DNA"/>
</dbReference>
<protein>
    <submittedName>
        <fullName evidence="14">Uncharacterized protein</fullName>
    </submittedName>
</protein>
<keyword evidence="11" id="KW-0472">Membrane</keyword>
<evidence type="ECO:0000256" key="4">
    <source>
        <dbReference type="ARBA" id="ARBA00022617"/>
    </source>
</evidence>
<comment type="cofactor">
    <cofactor evidence="1 12">
        <name>heme</name>
        <dbReference type="ChEBI" id="CHEBI:30413"/>
    </cofactor>
</comment>
<evidence type="ECO:0000313" key="15">
    <source>
        <dbReference type="Proteomes" id="UP001148614"/>
    </source>
</evidence>
<dbReference type="SUPFAM" id="SSF48264">
    <property type="entry name" value="Cytochrome P450"/>
    <property type="match status" value="1"/>
</dbReference>
<comment type="similarity">
    <text evidence="3">Belongs to the cytochrome P450 family.</text>
</comment>